<dbReference type="KEGG" id="lgi:LOTGIDRAFT_171701"/>
<comment type="function">
    <text evidence="5">Plays an important role in regulating the size of autophagosomes during the formation process.</text>
</comment>
<keyword evidence="7" id="KW-0732">Signal</keyword>
<dbReference type="OMA" id="APTWRKF"/>
<dbReference type="STRING" id="225164.V4CLN4"/>
<dbReference type="PANTHER" id="PTHR44340">
    <property type="entry name" value="DNAJ HOMOLOG SUBFAMILY C MEMBER 10"/>
    <property type="match status" value="1"/>
</dbReference>
<dbReference type="GO" id="GO:0051787">
    <property type="term" value="F:misfolded protein binding"/>
    <property type="evidence" value="ECO:0007669"/>
    <property type="project" value="TreeGrafter"/>
</dbReference>
<feature type="domain" description="Thioredoxin" evidence="9">
    <location>
        <begin position="656"/>
        <end position="776"/>
    </location>
</feature>
<dbReference type="PROSITE" id="PS00636">
    <property type="entry name" value="DNAJ_1"/>
    <property type="match status" value="1"/>
</dbReference>
<keyword evidence="11" id="KW-1185">Reference proteome</keyword>
<dbReference type="SUPFAM" id="SSF46565">
    <property type="entry name" value="Chaperone J-domain"/>
    <property type="match status" value="1"/>
</dbReference>
<dbReference type="HOGENOM" id="CLU_023279_0_0_1"/>
<dbReference type="InterPro" id="IPR017937">
    <property type="entry name" value="Thioredoxin_CS"/>
</dbReference>
<dbReference type="PRINTS" id="PR00421">
    <property type="entry name" value="THIOREDOXIN"/>
</dbReference>
<proteinExistence type="predicted"/>
<evidence type="ECO:0000256" key="6">
    <source>
        <dbReference type="ARBA" id="ARBA00035043"/>
    </source>
</evidence>
<name>V4CLN4_LOTGI</name>
<evidence type="ECO:0000256" key="2">
    <source>
        <dbReference type="ARBA" id="ARBA00020920"/>
    </source>
</evidence>
<feature type="chain" id="PRO_5004719953" description="DnaJ homolog subfamily C member 10" evidence="7">
    <location>
        <begin position="18"/>
        <end position="776"/>
    </location>
</feature>
<keyword evidence="4" id="KW-0072">Autophagy</keyword>
<protein>
    <recommendedName>
        <fullName evidence="2">DnaJ homolog subfamily C member 10</fullName>
    </recommendedName>
    <alternativeName>
        <fullName evidence="3">DnaJ homolog subfamily C member 16</fullName>
    </alternativeName>
    <alternativeName>
        <fullName evidence="6">Endoplasmic reticulum DNA J domain-containing protein 8</fullName>
    </alternativeName>
</protein>
<dbReference type="FunFam" id="3.40.30.10:FF:000087">
    <property type="entry name" value="DnaJ homolog subfamily C member 10"/>
    <property type="match status" value="1"/>
</dbReference>
<feature type="domain" description="Thioredoxin" evidence="9">
    <location>
        <begin position="521"/>
        <end position="654"/>
    </location>
</feature>
<dbReference type="CTD" id="20241864"/>
<dbReference type="InterPro" id="IPR013766">
    <property type="entry name" value="Thioredoxin_domain"/>
</dbReference>
<dbReference type="GO" id="GO:0016671">
    <property type="term" value="F:oxidoreductase activity, acting on a sulfur group of donors, disulfide as acceptor"/>
    <property type="evidence" value="ECO:0007669"/>
    <property type="project" value="TreeGrafter"/>
</dbReference>
<dbReference type="InterPro" id="IPR018253">
    <property type="entry name" value="DnaJ_domain_CS"/>
</dbReference>
<feature type="domain" description="Thioredoxin" evidence="9">
    <location>
        <begin position="98"/>
        <end position="217"/>
    </location>
</feature>
<dbReference type="CDD" id="cd06257">
    <property type="entry name" value="DnaJ"/>
    <property type="match status" value="1"/>
</dbReference>
<accession>V4CLN4</accession>
<evidence type="ECO:0000256" key="4">
    <source>
        <dbReference type="ARBA" id="ARBA00023006"/>
    </source>
</evidence>
<feature type="domain" description="J" evidence="8">
    <location>
        <begin position="18"/>
        <end position="83"/>
    </location>
</feature>
<dbReference type="SUPFAM" id="SSF52833">
    <property type="entry name" value="Thioredoxin-like"/>
    <property type="match status" value="5"/>
</dbReference>
<dbReference type="InterPro" id="IPR036249">
    <property type="entry name" value="Thioredoxin-like_sf"/>
</dbReference>
<dbReference type="Pfam" id="PF00085">
    <property type="entry name" value="Thioredoxin"/>
    <property type="match status" value="4"/>
</dbReference>
<evidence type="ECO:0000256" key="1">
    <source>
        <dbReference type="ARBA" id="ARBA00004163"/>
    </source>
</evidence>
<dbReference type="PROSITE" id="PS00194">
    <property type="entry name" value="THIOREDOXIN_1"/>
    <property type="match status" value="3"/>
</dbReference>
<dbReference type="Proteomes" id="UP000030746">
    <property type="component" value="Unassembled WGS sequence"/>
</dbReference>
<dbReference type="FunFam" id="1.10.287.110:FF:000029">
    <property type="entry name" value="DnaJ homolog subfamily C member 10"/>
    <property type="match status" value="1"/>
</dbReference>
<dbReference type="AlphaFoldDB" id="V4CLN4"/>
<evidence type="ECO:0000256" key="7">
    <source>
        <dbReference type="SAM" id="SignalP"/>
    </source>
</evidence>
<sequence length="776" mass="90131">MKVHCICLLLFLHMVNADFYALLMIQRTASTKDIRKAFKKLAISMHPDKNQDDPEAHEKFIKINRAYEVLKDDTLRKKYDTYGEAGLKNDFQRGRHYESWQWYQDNFGIYDDDPEIITLTKVDFEQSVEGTDDIWFINFYSPQCSHCHDLAPDWRRLAKELEGVIRIGAVNCGDEWQLCRMQGIRSYPSLVMYPEGEKYYGDRSVSTLVDYAMKHVKISHVELWSGNYNDVMNRDNEGKKLPWFVTFCGDGGDCLERMACMKLASMLEELVQVVHVDCYTNEDICDNLGKRFGTYFYLDGEIEKKTGMEITSLDVQEVATIILKQLPDMENIDEKTLKAILDNKNNGQKEDWLIQFVDTEETGSLDLRKLPAMLVDFNVGRVTCKELSSLCETLHLNKFPTFILFKQTGGFETFYGRVTAHDITAFAEDSATSPLENLGPGDFPNRVVLSQDNWFVDFFAPWCPPCMKLLPEFKRAAKDFGENVHFGTVDCTVHDQLCKNYNIRSYPTTIFYNQSKPIHYKGHHHAASMVEFLQDTMDPPVIILDRESFNEHVKNKQSDEIWLVDYFAPWCGPCMQLAPEWRKLSKMFKGSKSVFVAEVDCQEYHDICQQEHVQSYPTMRLYPTQTTNTQRYHMYNGWHRDASSLRAWVYEYLPSKVVTLSRNSFREKVLKSAEPWIIDFYAPWCGHCQIFKPEFERVAENLEDVAKAGKVDCTKHQQLCQEASIHGYPTVRFYKGRTGSSDMQNSNGWDINSQDGDFIIDYVLTNKRNKQVKDEL</sequence>
<evidence type="ECO:0000259" key="8">
    <source>
        <dbReference type="PROSITE" id="PS50076"/>
    </source>
</evidence>
<dbReference type="GO" id="GO:0036498">
    <property type="term" value="P:IRE1-mediated unfolded protein response"/>
    <property type="evidence" value="ECO:0007669"/>
    <property type="project" value="TreeGrafter"/>
</dbReference>
<dbReference type="GO" id="GO:0005789">
    <property type="term" value="C:endoplasmic reticulum membrane"/>
    <property type="evidence" value="ECO:0007669"/>
    <property type="project" value="UniProtKB-SubCell"/>
</dbReference>
<dbReference type="SMART" id="SM00271">
    <property type="entry name" value="DnaJ"/>
    <property type="match status" value="1"/>
</dbReference>
<dbReference type="Pfam" id="PF00226">
    <property type="entry name" value="DnaJ"/>
    <property type="match status" value="1"/>
</dbReference>
<evidence type="ECO:0000256" key="5">
    <source>
        <dbReference type="ARBA" id="ARBA00035002"/>
    </source>
</evidence>
<dbReference type="InterPro" id="IPR001623">
    <property type="entry name" value="DnaJ_domain"/>
</dbReference>
<organism evidence="10 11">
    <name type="scientific">Lottia gigantea</name>
    <name type="common">Giant owl limpet</name>
    <dbReference type="NCBI Taxonomy" id="225164"/>
    <lineage>
        <taxon>Eukaryota</taxon>
        <taxon>Metazoa</taxon>
        <taxon>Spiralia</taxon>
        <taxon>Lophotrochozoa</taxon>
        <taxon>Mollusca</taxon>
        <taxon>Gastropoda</taxon>
        <taxon>Patellogastropoda</taxon>
        <taxon>Lottioidea</taxon>
        <taxon>Lottiidae</taxon>
        <taxon>Lottia</taxon>
    </lineage>
</organism>
<reference evidence="10 11" key="1">
    <citation type="journal article" date="2013" name="Nature">
        <title>Insights into bilaterian evolution from three spiralian genomes.</title>
        <authorList>
            <person name="Simakov O."/>
            <person name="Marletaz F."/>
            <person name="Cho S.J."/>
            <person name="Edsinger-Gonzales E."/>
            <person name="Havlak P."/>
            <person name="Hellsten U."/>
            <person name="Kuo D.H."/>
            <person name="Larsson T."/>
            <person name="Lv J."/>
            <person name="Arendt D."/>
            <person name="Savage R."/>
            <person name="Osoegawa K."/>
            <person name="de Jong P."/>
            <person name="Grimwood J."/>
            <person name="Chapman J.A."/>
            <person name="Shapiro H."/>
            <person name="Aerts A."/>
            <person name="Otillar R.P."/>
            <person name="Terry A.Y."/>
            <person name="Boore J.L."/>
            <person name="Grigoriev I.V."/>
            <person name="Lindberg D.R."/>
            <person name="Seaver E.C."/>
            <person name="Weisblat D.A."/>
            <person name="Putnam N.H."/>
            <person name="Rokhsar D.S."/>
        </authorList>
    </citation>
    <scope>NUCLEOTIDE SEQUENCE [LARGE SCALE GENOMIC DNA]</scope>
</reference>
<dbReference type="PROSITE" id="PS50076">
    <property type="entry name" value="DNAJ_2"/>
    <property type="match status" value="1"/>
</dbReference>
<dbReference type="EMBL" id="KB200084">
    <property type="protein sequence ID" value="ESP03215.1"/>
    <property type="molecule type" value="Genomic_DNA"/>
</dbReference>
<dbReference type="RefSeq" id="XP_009046138.1">
    <property type="nucleotide sequence ID" value="XM_009047890.1"/>
</dbReference>
<gene>
    <name evidence="10" type="ORF">LOTGIDRAFT_171701</name>
</gene>
<dbReference type="GO" id="GO:0005788">
    <property type="term" value="C:endoplasmic reticulum lumen"/>
    <property type="evidence" value="ECO:0007669"/>
    <property type="project" value="TreeGrafter"/>
</dbReference>
<dbReference type="InterPro" id="IPR036869">
    <property type="entry name" value="J_dom_sf"/>
</dbReference>
<evidence type="ECO:0000313" key="11">
    <source>
        <dbReference type="Proteomes" id="UP000030746"/>
    </source>
</evidence>
<feature type="signal peptide" evidence="7">
    <location>
        <begin position="1"/>
        <end position="17"/>
    </location>
</feature>
<dbReference type="GeneID" id="20241864"/>
<dbReference type="Gene3D" id="3.40.30.10">
    <property type="entry name" value="Glutaredoxin"/>
    <property type="match status" value="6"/>
</dbReference>
<dbReference type="OrthoDB" id="5810603at2759"/>
<feature type="domain" description="Thioredoxin" evidence="9">
    <location>
        <begin position="421"/>
        <end position="520"/>
    </location>
</feature>
<dbReference type="InterPro" id="IPR035674">
    <property type="entry name" value="ERdj5_TRX_C"/>
</dbReference>
<evidence type="ECO:0000313" key="10">
    <source>
        <dbReference type="EMBL" id="ESP03215.1"/>
    </source>
</evidence>
<dbReference type="InterPro" id="IPR052460">
    <property type="entry name" value="ER_disulfide_reductase"/>
</dbReference>
<dbReference type="PROSITE" id="PS51352">
    <property type="entry name" value="THIOREDOXIN_2"/>
    <property type="match status" value="4"/>
</dbReference>
<evidence type="ECO:0000259" key="9">
    <source>
        <dbReference type="PROSITE" id="PS51352"/>
    </source>
</evidence>
<dbReference type="PRINTS" id="PR00625">
    <property type="entry name" value="JDOMAIN"/>
</dbReference>
<dbReference type="GO" id="GO:0015035">
    <property type="term" value="F:protein-disulfide reductase activity"/>
    <property type="evidence" value="ECO:0007669"/>
    <property type="project" value="TreeGrafter"/>
</dbReference>
<evidence type="ECO:0000256" key="3">
    <source>
        <dbReference type="ARBA" id="ARBA00020921"/>
    </source>
</evidence>
<dbReference type="PANTHER" id="PTHR44340:SF1">
    <property type="entry name" value="DNAJ HOMOLOG SUBFAMILY C MEMBER 10"/>
    <property type="match status" value="1"/>
</dbReference>
<comment type="subcellular location">
    <subcellularLocation>
        <location evidence="1">Endoplasmic reticulum membrane</location>
        <topology evidence="1">Single-pass type IV membrane protein</topology>
    </subcellularLocation>
</comment>
<dbReference type="Gene3D" id="1.10.287.110">
    <property type="entry name" value="DnaJ domain"/>
    <property type="match status" value="1"/>
</dbReference>
<dbReference type="CDD" id="cd03004">
    <property type="entry name" value="PDI_a_ERdj5_C"/>
    <property type="match status" value="1"/>
</dbReference>
<dbReference type="GO" id="GO:0006914">
    <property type="term" value="P:autophagy"/>
    <property type="evidence" value="ECO:0007669"/>
    <property type="project" value="UniProtKB-KW"/>
</dbReference>